<dbReference type="InterPro" id="IPR007433">
    <property type="entry name" value="DUF481"/>
</dbReference>
<dbReference type="RefSeq" id="WP_151666214.1">
    <property type="nucleotide sequence ID" value="NZ_WBVO01000001.1"/>
</dbReference>
<sequence length="337" mass="38670">MILRFTIALLSIFSISASAQFDTLWLKNGQMLYGEFKSIDIGIMTFDAEVIDDVEVKHYEVATFKATSNFYRMRTLQGGEHFGWVLPGDTGEVVIYDLIDSLEIPLRELAYLTGYEEDFLERWSGLIGAGYSYTRSSDIGRFNFDLNIHYKGETTDLDFTGSAIFTSEDGIFLREREEASFVVNRYVSQKWSVFGLVTYQRNEQLGLLYRYQSGSGMTYSQYITNQMRLALGAGVVYNTEENFEGVDLQSWELPIFTNFRFFKYRDPNISLIFEQSVYVGLTEIGRIRHDGELRLRWEIIDDLSIDIKVYDNYDSQSPSTGQAALDYGIVSGISYSL</sequence>
<evidence type="ECO:0000313" key="2">
    <source>
        <dbReference type="EMBL" id="KAB2814635.1"/>
    </source>
</evidence>
<proteinExistence type="predicted"/>
<accession>A0A6N6RM54</accession>
<feature type="chain" id="PRO_5027060421" evidence="1">
    <location>
        <begin position="20"/>
        <end position="337"/>
    </location>
</feature>
<feature type="signal peptide" evidence="1">
    <location>
        <begin position="1"/>
        <end position="19"/>
    </location>
</feature>
<name>A0A6N6RM54_9FLAO</name>
<comment type="caution">
    <text evidence="2">The sequence shown here is derived from an EMBL/GenBank/DDBJ whole genome shotgun (WGS) entry which is preliminary data.</text>
</comment>
<dbReference type="EMBL" id="WBVO01000001">
    <property type="protein sequence ID" value="KAB2814635.1"/>
    <property type="molecule type" value="Genomic_DNA"/>
</dbReference>
<dbReference type="Pfam" id="PF04338">
    <property type="entry name" value="DUF481"/>
    <property type="match status" value="1"/>
</dbReference>
<reference evidence="2 3" key="1">
    <citation type="submission" date="2019-09" db="EMBL/GenBank/DDBJ databases">
        <title>Genomes of family Cryomorphaceae.</title>
        <authorList>
            <person name="Bowman J.P."/>
        </authorList>
    </citation>
    <scope>NUCLEOTIDE SEQUENCE [LARGE SCALE GENOMIC DNA]</scope>
    <source>
        <strain evidence="2 3">LMG 25704</strain>
    </source>
</reference>
<keyword evidence="3" id="KW-1185">Reference proteome</keyword>
<evidence type="ECO:0000256" key="1">
    <source>
        <dbReference type="SAM" id="SignalP"/>
    </source>
</evidence>
<dbReference type="OrthoDB" id="1117610at2"/>
<dbReference type="AlphaFoldDB" id="A0A6N6RM54"/>
<organism evidence="2 3">
    <name type="scientific">Phaeocystidibacter luteus</name>
    <dbReference type="NCBI Taxonomy" id="911197"/>
    <lineage>
        <taxon>Bacteria</taxon>
        <taxon>Pseudomonadati</taxon>
        <taxon>Bacteroidota</taxon>
        <taxon>Flavobacteriia</taxon>
        <taxon>Flavobacteriales</taxon>
        <taxon>Phaeocystidibacteraceae</taxon>
        <taxon>Phaeocystidibacter</taxon>
    </lineage>
</organism>
<dbReference type="Proteomes" id="UP000468650">
    <property type="component" value="Unassembled WGS sequence"/>
</dbReference>
<evidence type="ECO:0000313" key="3">
    <source>
        <dbReference type="Proteomes" id="UP000468650"/>
    </source>
</evidence>
<protein>
    <submittedName>
        <fullName evidence="2">DUF481 domain-containing protein</fullName>
    </submittedName>
</protein>
<gene>
    <name evidence="2" type="ORF">F8C67_02520</name>
</gene>
<keyword evidence="1" id="KW-0732">Signal</keyword>